<comment type="caution">
    <text evidence="1">The sequence shown here is derived from an EMBL/GenBank/DDBJ whole genome shotgun (WGS) entry which is preliminary data.</text>
</comment>
<dbReference type="EMBL" id="JYDO01000016">
    <property type="protein sequence ID" value="KRZ77944.1"/>
    <property type="molecule type" value="Genomic_DNA"/>
</dbReference>
<accession>A0A0V1N1M2</accession>
<gene>
    <name evidence="1" type="ORF">T10_2120</name>
</gene>
<organism evidence="1 2">
    <name type="scientific">Trichinella papuae</name>
    <dbReference type="NCBI Taxonomy" id="268474"/>
    <lineage>
        <taxon>Eukaryota</taxon>
        <taxon>Metazoa</taxon>
        <taxon>Ecdysozoa</taxon>
        <taxon>Nematoda</taxon>
        <taxon>Enoplea</taxon>
        <taxon>Dorylaimia</taxon>
        <taxon>Trichinellida</taxon>
        <taxon>Trichinellidae</taxon>
        <taxon>Trichinella</taxon>
    </lineage>
</organism>
<reference evidence="1 2" key="1">
    <citation type="submission" date="2015-01" db="EMBL/GenBank/DDBJ databases">
        <title>Evolution of Trichinella species and genotypes.</title>
        <authorList>
            <person name="Korhonen P.K."/>
            <person name="Edoardo P."/>
            <person name="Giuseppe L.R."/>
            <person name="Gasser R.B."/>
        </authorList>
    </citation>
    <scope>NUCLEOTIDE SEQUENCE [LARGE SCALE GENOMIC DNA]</scope>
    <source>
        <strain evidence="1">ISS1980</strain>
    </source>
</reference>
<protein>
    <submittedName>
        <fullName evidence="1">Uncharacterized protein</fullName>
    </submittedName>
</protein>
<dbReference type="AlphaFoldDB" id="A0A0V1N1M2"/>
<evidence type="ECO:0000313" key="1">
    <source>
        <dbReference type="EMBL" id="KRZ77944.1"/>
    </source>
</evidence>
<keyword evidence="2" id="KW-1185">Reference proteome</keyword>
<name>A0A0V1N1M2_9BILA</name>
<evidence type="ECO:0000313" key="2">
    <source>
        <dbReference type="Proteomes" id="UP000054843"/>
    </source>
</evidence>
<sequence>MIKVKFDLNRNISDLWSHNSSGFVRQFFVGQPEMTCQRTEYSRSNQVLLTNKFYNIFYQSVETLFQTNDKNFVMFNLLAAAHDLKNQLFNK</sequence>
<proteinExistence type="predicted"/>
<dbReference type="Proteomes" id="UP000054843">
    <property type="component" value="Unassembled WGS sequence"/>
</dbReference>